<keyword evidence="1" id="KW-0175">Coiled coil</keyword>
<keyword evidence="3" id="KW-0812">Transmembrane</keyword>
<reference evidence="4" key="1">
    <citation type="submission" date="2022-10" db="EMBL/GenBank/DDBJ databases">
        <title>The complete genomes of actinobacterial strains from the NBC collection.</title>
        <authorList>
            <person name="Joergensen T.S."/>
            <person name="Alvarez Arevalo M."/>
            <person name="Sterndorff E.B."/>
            <person name="Faurdal D."/>
            <person name="Vuksanovic O."/>
            <person name="Mourched A.-S."/>
            <person name="Charusanti P."/>
            <person name="Shaw S."/>
            <person name="Blin K."/>
            <person name="Weber T."/>
        </authorList>
    </citation>
    <scope>NUCLEOTIDE SEQUENCE</scope>
    <source>
        <strain evidence="4">NBC_00256</strain>
    </source>
</reference>
<feature type="compositionally biased region" description="Basic and acidic residues" evidence="2">
    <location>
        <begin position="190"/>
        <end position="211"/>
    </location>
</feature>
<organism evidence="4 5">
    <name type="scientific">Micromonospora globbae</name>
    <dbReference type="NCBI Taxonomy" id="1894969"/>
    <lineage>
        <taxon>Bacteria</taxon>
        <taxon>Bacillati</taxon>
        <taxon>Actinomycetota</taxon>
        <taxon>Actinomycetes</taxon>
        <taxon>Micromonosporales</taxon>
        <taxon>Micromonosporaceae</taxon>
        <taxon>Micromonospora</taxon>
    </lineage>
</organism>
<sequence length="211" mass="23940">MSPTQIVVIVVVVLVVAALVVAGLTLARRRSLRDRFGPEYDRVVAERNSRAAAERELRERERRHAELRLTPLDPESRARYAAAWEELQARFIDAPAETVGDADELVTRLIAERGYPTGDFSDQIAHLSVEHARTLSHYRDAHEIHLRNSRGEASTEDLRQAVVHYRALFADLLGEEPVRPRVPEQPGPERQPDGRHPERGRPEQSQDATNR</sequence>
<keyword evidence="3" id="KW-1133">Transmembrane helix</keyword>
<gene>
    <name evidence="4" type="ORF">OG994_30835</name>
</gene>
<dbReference type="Proteomes" id="UP001432190">
    <property type="component" value="Chromosome"/>
</dbReference>
<proteinExistence type="predicted"/>
<evidence type="ECO:0008006" key="6">
    <source>
        <dbReference type="Google" id="ProtNLM"/>
    </source>
</evidence>
<feature type="coiled-coil region" evidence="1">
    <location>
        <begin position="43"/>
        <end position="70"/>
    </location>
</feature>
<dbReference type="EMBL" id="CP108084">
    <property type="protein sequence ID" value="WUP49861.1"/>
    <property type="molecule type" value="Genomic_DNA"/>
</dbReference>
<keyword evidence="3" id="KW-0472">Membrane</keyword>
<accession>A0ABZ1S697</accession>
<protein>
    <recommendedName>
        <fullName evidence="6">Secreted protein</fullName>
    </recommendedName>
</protein>
<name>A0ABZ1S697_9ACTN</name>
<feature type="transmembrane region" description="Helical" evidence="3">
    <location>
        <begin position="6"/>
        <end position="27"/>
    </location>
</feature>
<keyword evidence="5" id="KW-1185">Reference proteome</keyword>
<evidence type="ECO:0000313" key="4">
    <source>
        <dbReference type="EMBL" id="WUP49861.1"/>
    </source>
</evidence>
<evidence type="ECO:0000256" key="3">
    <source>
        <dbReference type="SAM" id="Phobius"/>
    </source>
</evidence>
<evidence type="ECO:0000256" key="1">
    <source>
        <dbReference type="SAM" id="Coils"/>
    </source>
</evidence>
<evidence type="ECO:0000313" key="5">
    <source>
        <dbReference type="Proteomes" id="UP001432190"/>
    </source>
</evidence>
<feature type="region of interest" description="Disordered" evidence="2">
    <location>
        <begin position="174"/>
        <end position="211"/>
    </location>
</feature>
<evidence type="ECO:0000256" key="2">
    <source>
        <dbReference type="SAM" id="MobiDB-lite"/>
    </source>
</evidence>
<dbReference type="RefSeq" id="WP_328851767.1">
    <property type="nucleotide sequence ID" value="NZ_CP108084.1"/>
</dbReference>